<proteinExistence type="predicted"/>
<dbReference type="CDD" id="cd09143">
    <property type="entry name" value="PLDc_vPLD1_2_like_bac_2"/>
    <property type="match status" value="1"/>
</dbReference>
<keyword evidence="2" id="KW-0677">Repeat</keyword>
<dbReference type="RefSeq" id="WP_200346490.1">
    <property type="nucleotide sequence ID" value="NZ_NRSJ01000020.1"/>
</dbReference>
<evidence type="ECO:0000313" key="9">
    <source>
        <dbReference type="Proteomes" id="UP001296776"/>
    </source>
</evidence>
<keyword evidence="6" id="KW-1133">Transmembrane helix</keyword>
<keyword evidence="6" id="KW-0472">Membrane</keyword>
<sequence>MQPSAQRDAFAFQPGQNCWRVETTERFGVCVDGECYFAMLRASLIAARRCIAIAAWDIHSRVELVRPDPGDGWPTALGDLFVRLLETRPELEVFILLWDYAPIYLLEREPLFFGEAPWGKDSSKRHPRLHFIKDGHHPLMASQHQKLVVIDGALAYCGGFDLSKWRWDTNAHQADEPRRCDPDGDPYPPFHDLQVLVDGAAAIALGELFADRWERAGGGRPPVLQQADTSAPAQQRLHDPWPTGLEPLLEAMPVGIARTLPAFDGQPEARESEQLYLDMIRSAEKLLYIENQYLTSRRIAEALGESLEQPQGPEIILILPRETGHWLEQHTMDLIRARLLKGLRQADRYQRLQVLYPAVDGLGDASMMVHAKLMIADDRILRIGSSNLSNRSMGLDSECDLCIVADSEAAHNAVRQLRQQLLAMFLAVEPDLMAQLEVESGATARAIARIQDRKQSRETEAGSEAAHPDAAHSLEPLGDELDPEWDRQLPDERLIDPDQPLSPQLVSEVVVGEEHEPHARWRTWVGIAALLVFIALAAAWRWTPIGEWLQPAILAEAARALSDSIWGAPLAVALFVLASLAAVPVTLLILVTTLVFEPVSGALVALVSATLSAIAGYGIGGYTGARAVEKRLGGRLADLRQRLTQRGILAVVTLRIVPVAPFVVLNLVAGAMRVRFRDYVLGTVLGMSPAVIAMAFFAEGLLTLLGRSDMRSLALIVAMLLALVGVVWLGRWLAGADD</sequence>
<accession>A0AAJ0X9Z0</accession>
<protein>
    <submittedName>
        <fullName evidence="8">Phosphatidylserine/phosphatidylglycerophosphate/ cardiolipin synthase</fullName>
    </submittedName>
</protein>
<dbReference type="Pfam" id="PF13091">
    <property type="entry name" value="PLDc_2"/>
    <property type="match status" value="1"/>
</dbReference>
<feature type="domain" description="PLD phosphodiesterase" evidence="7">
    <location>
        <begin position="365"/>
        <end position="392"/>
    </location>
</feature>
<dbReference type="PROSITE" id="PS50035">
    <property type="entry name" value="PLD"/>
    <property type="match status" value="2"/>
</dbReference>
<feature type="compositionally biased region" description="Basic and acidic residues" evidence="5">
    <location>
        <begin position="450"/>
        <end position="472"/>
    </location>
</feature>
<reference evidence="8" key="1">
    <citation type="submission" date="2017-08" db="EMBL/GenBank/DDBJ databases">
        <authorList>
            <person name="Imhoff J.F."/>
            <person name="Rahn T."/>
            <person name="Kuenzel S."/>
            <person name="Neulinger S.C."/>
        </authorList>
    </citation>
    <scope>NUCLEOTIDE SEQUENCE</scope>
    <source>
        <strain evidence="8">DSM 11080</strain>
    </source>
</reference>
<feature type="region of interest" description="Disordered" evidence="5">
    <location>
        <begin position="450"/>
        <end position="483"/>
    </location>
</feature>
<dbReference type="InterPro" id="IPR032816">
    <property type="entry name" value="VTT_dom"/>
</dbReference>
<feature type="domain" description="PLD phosphodiesterase" evidence="7">
    <location>
        <begin position="139"/>
        <end position="166"/>
    </location>
</feature>
<feature type="transmembrane region" description="Helical" evidence="6">
    <location>
        <begin position="602"/>
        <end position="625"/>
    </location>
</feature>
<evidence type="ECO:0000256" key="4">
    <source>
        <dbReference type="ARBA" id="ARBA00023098"/>
    </source>
</evidence>
<dbReference type="PANTHER" id="PTHR18896">
    <property type="entry name" value="PHOSPHOLIPASE D"/>
    <property type="match status" value="1"/>
</dbReference>
<evidence type="ECO:0000256" key="1">
    <source>
        <dbReference type="ARBA" id="ARBA00000798"/>
    </source>
</evidence>
<feature type="transmembrane region" description="Helical" evidence="6">
    <location>
        <begin position="679"/>
        <end position="701"/>
    </location>
</feature>
<dbReference type="InterPro" id="IPR025202">
    <property type="entry name" value="PLD-like_dom"/>
</dbReference>
<dbReference type="SMART" id="SM00155">
    <property type="entry name" value="PLDc"/>
    <property type="match status" value="2"/>
</dbReference>
<dbReference type="GO" id="GO:0005886">
    <property type="term" value="C:plasma membrane"/>
    <property type="evidence" value="ECO:0007669"/>
    <property type="project" value="UniProtKB-ARBA"/>
</dbReference>
<evidence type="ECO:0000256" key="5">
    <source>
        <dbReference type="SAM" id="MobiDB-lite"/>
    </source>
</evidence>
<feature type="transmembrane region" description="Helical" evidence="6">
    <location>
        <begin position="524"/>
        <end position="543"/>
    </location>
</feature>
<dbReference type="InterPro" id="IPR001736">
    <property type="entry name" value="PLipase_D/transphosphatidylase"/>
</dbReference>
<dbReference type="AlphaFoldDB" id="A0AAJ0X9Z0"/>
<comment type="catalytic activity">
    <reaction evidence="1">
        <text>a 1,2-diacyl-sn-glycero-3-phosphocholine + H2O = a 1,2-diacyl-sn-glycero-3-phosphate + choline + H(+)</text>
        <dbReference type="Rhea" id="RHEA:14445"/>
        <dbReference type="ChEBI" id="CHEBI:15354"/>
        <dbReference type="ChEBI" id="CHEBI:15377"/>
        <dbReference type="ChEBI" id="CHEBI:15378"/>
        <dbReference type="ChEBI" id="CHEBI:57643"/>
        <dbReference type="ChEBI" id="CHEBI:58608"/>
        <dbReference type="EC" id="3.1.4.4"/>
    </reaction>
</comment>
<evidence type="ECO:0000256" key="2">
    <source>
        <dbReference type="ARBA" id="ARBA00022737"/>
    </source>
</evidence>
<evidence type="ECO:0000256" key="6">
    <source>
        <dbReference type="SAM" id="Phobius"/>
    </source>
</evidence>
<dbReference type="Gene3D" id="3.30.870.10">
    <property type="entry name" value="Endonuclease Chain A"/>
    <property type="match status" value="2"/>
</dbReference>
<keyword evidence="6" id="KW-0812">Transmembrane</keyword>
<name>A0AAJ0X9Z0_9GAMM</name>
<organism evidence="8 9">
    <name type="scientific">Halochromatium glycolicum</name>
    <dbReference type="NCBI Taxonomy" id="85075"/>
    <lineage>
        <taxon>Bacteria</taxon>
        <taxon>Pseudomonadati</taxon>
        <taxon>Pseudomonadota</taxon>
        <taxon>Gammaproteobacteria</taxon>
        <taxon>Chromatiales</taxon>
        <taxon>Chromatiaceae</taxon>
        <taxon>Halochromatium</taxon>
    </lineage>
</organism>
<comment type="caution">
    <text evidence="8">The sequence shown here is derived from an EMBL/GenBank/DDBJ whole genome shotgun (WGS) entry which is preliminary data.</text>
</comment>
<evidence type="ECO:0000313" key="8">
    <source>
        <dbReference type="EMBL" id="MBK1705274.1"/>
    </source>
</evidence>
<evidence type="ECO:0000259" key="7">
    <source>
        <dbReference type="PROSITE" id="PS50035"/>
    </source>
</evidence>
<keyword evidence="9" id="KW-1185">Reference proteome</keyword>
<gene>
    <name evidence="8" type="ORF">CKO40_12150</name>
</gene>
<reference evidence="8" key="2">
    <citation type="journal article" date="2020" name="Microorganisms">
        <title>Osmotic Adaptation and Compatible Solute Biosynthesis of Phototrophic Bacteria as Revealed from Genome Analyses.</title>
        <authorList>
            <person name="Imhoff J.F."/>
            <person name="Rahn T."/>
            <person name="Kunzel S."/>
            <person name="Keller A."/>
            <person name="Neulinger S.C."/>
        </authorList>
    </citation>
    <scope>NUCLEOTIDE SEQUENCE</scope>
    <source>
        <strain evidence="8">DSM 11080</strain>
    </source>
</reference>
<dbReference type="Proteomes" id="UP001296776">
    <property type="component" value="Unassembled WGS sequence"/>
</dbReference>
<dbReference type="SUPFAM" id="SSF56024">
    <property type="entry name" value="Phospholipase D/nuclease"/>
    <property type="match status" value="2"/>
</dbReference>
<dbReference type="EMBL" id="NRSJ01000020">
    <property type="protein sequence ID" value="MBK1705274.1"/>
    <property type="molecule type" value="Genomic_DNA"/>
</dbReference>
<dbReference type="InterPro" id="IPR015679">
    <property type="entry name" value="PLipase_D_fam"/>
</dbReference>
<feature type="transmembrane region" description="Helical" evidence="6">
    <location>
        <begin position="564"/>
        <end position="596"/>
    </location>
</feature>
<feature type="transmembrane region" description="Helical" evidence="6">
    <location>
        <begin position="713"/>
        <end position="734"/>
    </location>
</feature>
<feature type="transmembrane region" description="Helical" evidence="6">
    <location>
        <begin position="646"/>
        <end position="667"/>
    </location>
</feature>
<dbReference type="CDD" id="cd09140">
    <property type="entry name" value="PLDc_vPLD1_2_like_bac_1"/>
    <property type="match status" value="1"/>
</dbReference>
<dbReference type="Pfam" id="PF09335">
    <property type="entry name" value="VTT_dom"/>
    <property type="match status" value="1"/>
</dbReference>
<evidence type="ECO:0000256" key="3">
    <source>
        <dbReference type="ARBA" id="ARBA00022801"/>
    </source>
</evidence>
<dbReference type="PANTHER" id="PTHR18896:SF76">
    <property type="entry name" value="PHOSPHOLIPASE"/>
    <property type="match status" value="1"/>
</dbReference>
<keyword evidence="4" id="KW-0443">Lipid metabolism</keyword>
<dbReference type="GO" id="GO:0009395">
    <property type="term" value="P:phospholipid catabolic process"/>
    <property type="evidence" value="ECO:0007669"/>
    <property type="project" value="TreeGrafter"/>
</dbReference>
<dbReference type="GO" id="GO:0004630">
    <property type="term" value="F:phospholipase D activity"/>
    <property type="evidence" value="ECO:0007669"/>
    <property type="project" value="UniProtKB-EC"/>
</dbReference>
<keyword evidence="3" id="KW-0378">Hydrolase</keyword>